<dbReference type="Proteomes" id="UP001607302">
    <property type="component" value="Unassembled WGS sequence"/>
</dbReference>
<evidence type="ECO:0000313" key="1">
    <source>
        <dbReference type="EMBL" id="KAL2731289.1"/>
    </source>
</evidence>
<dbReference type="EMBL" id="JAUDFV010000105">
    <property type="protein sequence ID" value="KAL2731289.1"/>
    <property type="molecule type" value="Genomic_DNA"/>
</dbReference>
<dbReference type="AlphaFoldDB" id="A0ABD2BEV5"/>
<reference evidence="1 2" key="1">
    <citation type="journal article" date="2024" name="Ann. Entomol. Soc. Am.">
        <title>Genomic analyses of the southern and eastern yellowjacket wasps (Hymenoptera: Vespidae) reveal evolutionary signatures of social life.</title>
        <authorList>
            <person name="Catto M.A."/>
            <person name="Caine P.B."/>
            <person name="Orr S.E."/>
            <person name="Hunt B.G."/>
            <person name="Goodisman M.A.D."/>
        </authorList>
    </citation>
    <scope>NUCLEOTIDE SEQUENCE [LARGE SCALE GENOMIC DNA]</scope>
    <source>
        <strain evidence="1">233</strain>
        <tissue evidence="1">Head and thorax</tissue>
    </source>
</reference>
<proteinExistence type="predicted"/>
<accession>A0ABD2BEV5</accession>
<comment type="caution">
    <text evidence="1">The sequence shown here is derived from an EMBL/GenBank/DDBJ whole genome shotgun (WGS) entry which is preliminary data.</text>
</comment>
<sequence>MGLQKITQLAGQADVTDHCTFTITREYIRHIIIFCSFKKQGLATGTVVITKEICVYLTVSTPVIRKYCMLGISANN</sequence>
<evidence type="ECO:0000313" key="2">
    <source>
        <dbReference type="Proteomes" id="UP001607302"/>
    </source>
</evidence>
<protein>
    <submittedName>
        <fullName evidence="1">Uncharacterized protein</fullName>
    </submittedName>
</protein>
<organism evidence="1 2">
    <name type="scientific">Vespula squamosa</name>
    <name type="common">Southern yellow jacket</name>
    <name type="synonym">Wasp</name>
    <dbReference type="NCBI Taxonomy" id="30214"/>
    <lineage>
        <taxon>Eukaryota</taxon>
        <taxon>Metazoa</taxon>
        <taxon>Ecdysozoa</taxon>
        <taxon>Arthropoda</taxon>
        <taxon>Hexapoda</taxon>
        <taxon>Insecta</taxon>
        <taxon>Pterygota</taxon>
        <taxon>Neoptera</taxon>
        <taxon>Endopterygota</taxon>
        <taxon>Hymenoptera</taxon>
        <taxon>Apocrita</taxon>
        <taxon>Aculeata</taxon>
        <taxon>Vespoidea</taxon>
        <taxon>Vespidae</taxon>
        <taxon>Vespinae</taxon>
        <taxon>Vespula</taxon>
    </lineage>
</organism>
<name>A0ABD2BEV5_VESSQ</name>
<keyword evidence="2" id="KW-1185">Reference proteome</keyword>
<gene>
    <name evidence="1" type="ORF">V1478_004834</name>
</gene>